<keyword evidence="1" id="KW-0175">Coiled coil</keyword>
<accession>A0AA96LAW0</accession>
<evidence type="ECO:0000313" key="3">
    <source>
        <dbReference type="Proteomes" id="UP001305702"/>
    </source>
</evidence>
<reference evidence="2 3" key="1">
    <citation type="submission" date="2022-02" db="EMBL/GenBank/DDBJ databases">
        <title>Paenibacillus sp. MBLB1776 Whole Genome Shotgun Sequencing.</title>
        <authorList>
            <person name="Hwang C.Y."/>
            <person name="Cho E.-S."/>
            <person name="Seo M.-J."/>
        </authorList>
    </citation>
    <scope>NUCLEOTIDE SEQUENCE [LARGE SCALE GENOMIC DNA]</scope>
    <source>
        <strain evidence="2 3">MBLB1776</strain>
    </source>
</reference>
<evidence type="ECO:0000313" key="2">
    <source>
        <dbReference type="EMBL" id="WNQ10266.1"/>
    </source>
</evidence>
<dbReference type="InterPro" id="IPR018699">
    <property type="entry name" value="DUF2203"/>
</dbReference>
<organism evidence="2 3">
    <name type="scientific">Paenibacillus aurantius</name>
    <dbReference type="NCBI Taxonomy" id="2918900"/>
    <lineage>
        <taxon>Bacteria</taxon>
        <taxon>Bacillati</taxon>
        <taxon>Bacillota</taxon>
        <taxon>Bacilli</taxon>
        <taxon>Bacillales</taxon>
        <taxon>Paenibacillaceae</taxon>
        <taxon>Paenibacillus</taxon>
    </lineage>
</organism>
<dbReference type="RefSeq" id="WP_315604040.1">
    <property type="nucleotide sequence ID" value="NZ_CP130318.1"/>
</dbReference>
<gene>
    <name evidence="2" type="ORF">MJA45_21995</name>
</gene>
<protein>
    <submittedName>
        <fullName evidence="2">DUF2203 domain-containing protein</fullName>
    </submittedName>
</protein>
<sequence length="133" mass="15369">MTRKYFTPEEANALLPSVKQDLEKLQQTKREFELKYRELQQLKENTTYASVTGEDSFFEQECELEFMQIEAKSLIDSLGMKGAEIKDIDRGLIDFPARIGGEDVLLCWMQGEESIRYYHGVSDGFAGRKRLDS</sequence>
<keyword evidence="3" id="KW-1185">Reference proteome</keyword>
<name>A0AA96LAW0_9BACL</name>
<dbReference type="PIRSF" id="PIRSF016498">
    <property type="entry name" value="UCP016498"/>
    <property type="match status" value="1"/>
</dbReference>
<dbReference type="KEGG" id="paun:MJA45_21995"/>
<dbReference type="EMBL" id="CP130318">
    <property type="protein sequence ID" value="WNQ10266.1"/>
    <property type="molecule type" value="Genomic_DNA"/>
</dbReference>
<dbReference type="AlphaFoldDB" id="A0AA96LAW0"/>
<feature type="coiled-coil region" evidence="1">
    <location>
        <begin position="15"/>
        <end position="45"/>
    </location>
</feature>
<proteinExistence type="predicted"/>
<dbReference type="Pfam" id="PF09969">
    <property type="entry name" value="DUF2203"/>
    <property type="match status" value="1"/>
</dbReference>
<evidence type="ECO:0000256" key="1">
    <source>
        <dbReference type="SAM" id="Coils"/>
    </source>
</evidence>
<dbReference type="Proteomes" id="UP001305702">
    <property type="component" value="Chromosome"/>
</dbReference>